<evidence type="ECO:0000313" key="5">
    <source>
        <dbReference type="Proteomes" id="UP000824099"/>
    </source>
</evidence>
<comment type="similarity">
    <text evidence="1">Belongs to the LytR/CpsA/Psr (LCP) family.</text>
</comment>
<dbReference type="AlphaFoldDB" id="A0A9D1SLH5"/>
<feature type="domain" description="Cell envelope-related transcriptional attenuator" evidence="3">
    <location>
        <begin position="66"/>
        <end position="212"/>
    </location>
</feature>
<comment type="caution">
    <text evidence="4">The sequence shown here is derived from an EMBL/GenBank/DDBJ whole genome shotgun (WGS) entry which is preliminary data.</text>
</comment>
<reference evidence="4" key="2">
    <citation type="journal article" date="2021" name="PeerJ">
        <title>Extensive microbial diversity within the chicken gut microbiome revealed by metagenomics and culture.</title>
        <authorList>
            <person name="Gilroy R."/>
            <person name="Ravi A."/>
            <person name="Getino M."/>
            <person name="Pursley I."/>
            <person name="Horton D.L."/>
            <person name="Alikhan N.F."/>
            <person name="Baker D."/>
            <person name="Gharbi K."/>
            <person name="Hall N."/>
            <person name="Watson M."/>
            <person name="Adriaenssens E.M."/>
            <person name="Foster-Nyarko E."/>
            <person name="Jarju S."/>
            <person name="Secka A."/>
            <person name="Antonio M."/>
            <person name="Oren A."/>
            <person name="Chaudhuri R.R."/>
            <person name="La Ragione R."/>
            <person name="Hildebrand F."/>
            <person name="Pallen M.J."/>
        </authorList>
    </citation>
    <scope>NUCLEOTIDE SEQUENCE</scope>
    <source>
        <strain evidence="4">CHK160-1198</strain>
    </source>
</reference>
<reference evidence="4" key="1">
    <citation type="submission" date="2020-10" db="EMBL/GenBank/DDBJ databases">
        <authorList>
            <person name="Gilroy R."/>
        </authorList>
    </citation>
    <scope>NUCLEOTIDE SEQUENCE</scope>
    <source>
        <strain evidence="4">CHK160-1198</strain>
    </source>
</reference>
<evidence type="ECO:0000313" key="4">
    <source>
        <dbReference type="EMBL" id="HIU64849.1"/>
    </source>
</evidence>
<dbReference type="Proteomes" id="UP000824099">
    <property type="component" value="Unassembled WGS sequence"/>
</dbReference>
<gene>
    <name evidence="4" type="ORF">IAB06_07445</name>
</gene>
<feature type="compositionally biased region" description="Basic and acidic residues" evidence="2">
    <location>
        <begin position="342"/>
        <end position="378"/>
    </location>
</feature>
<dbReference type="Pfam" id="PF03816">
    <property type="entry name" value="LytR_cpsA_psr"/>
    <property type="match status" value="1"/>
</dbReference>
<proteinExistence type="inferred from homology"/>
<dbReference type="InterPro" id="IPR050922">
    <property type="entry name" value="LytR/CpsA/Psr_CW_biosynth"/>
</dbReference>
<protein>
    <submittedName>
        <fullName evidence="4">LCP family protein</fullName>
    </submittedName>
</protein>
<name>A0A9D1SLH5_9FIRM</name>
<dbReference type="Gene3D" id="3.40.630.190">
    <property type="entry name" value="LCP protein"/>
    <property type="match status" value="1"/>
</dbReference>
<dbReference type="PANTHER" id="PTHR33392">
    <property type="entry name" value="POLYISOPRENYL-TEICHOIC ACID--PEPTIDOGLYCAN TEICHOIC ACID TRANSFERASE TAGU"/>
    <property type="match status" value="1"/>
</dbReference>
<evidence type="ECO:0000256" key="1">
    <source>
        <dbReference type="ARBA" id="ARBA00006068"/>
    </source>
</evidence>
<dbReference type="PANTHER" id="PTHR33392:SF6">
    <property type="entry name" value="POLYISOPRENYL-TEICHOIC ACID--PEPTIDOGLYCAN TEICHOIC ACID TRANSFERASE TAGU"/>
    <property type="match status" value="1"/>
</dbReference>
<sequence>MNMLLKKKVLAIIAVLLVGLGVGSYFWFSNDGADSSVDFLKRSERLALKTNIVVMGVDERADDAGRSDTLFVVMLDSKTNTAALLSIPRDTMVKIPEHGWDKINHAFAYGGHKLTQRSVEEFLGIRINHYVMVDFKGFKDLVDAIGGIDIKVEKNMYYVDPYDDLVIDLERGEQHLNGTKAIQYVRYRDEEGDIGRIKRQQHFLAAVYNKITSPEIIPHLPSLLKELFNMVQTDIPLTGLVSLAKALGNVQDLGGLNMAMVPGEPVFIDDVSYWVPDMTDLRKLMVDMQGATMSDKYKVAAERYEAEYKKILPDAELEVQKDENTDKEVKVLKKGALEKKERSDLKKLKNKDEQEKNSDEQRAEPTVKPNMPEREDNTAKQAAKRNVTVKIINCSGDGEKLARAISMAEEAGFVIIGTGEGSPSATSQVVSTNANGWIVSKLSTLPFSYSLRIARNSAADSDGIIYVGEDFK</sequence>
<evidence type="ECO:0000256" key="2">
    <source>
        <dbReference type="SAM" id="MobiDB-lite"/>
    </source>
</evidence>
<dbReference type="NCBIfam" id="TIGR00350">
    <property type="entry name" value="lytR_cpsA_psr"/>
    <property type="match status" value="1"/>
</dbReference>
<organism evidence="4 5">
    <name type="scientific">Candidatus Avacidaminococcus intestinavium</name>
    <dbReference type="NCBI Taxonomy" id="2840684"/>
    <lineage>
        <taxon>Bacteria</taxon>
        <taxon>Bacillati</taxon>
        <taxon>Bacillota</taxon>
        <taxon>Negativicutes</taxon>
        <taxon>Acidaminococcales</taxon>
        <taxon>Acidaminococcaceae</taxon>
        <taxon>Acidaminococcaceae incertae sedis</taxon>
        <taxon>Candidatus Avacidaminococcus</taxon>
    </lineage>
</organism>
<accession>A0A9D1SLH5</accession>
<feature type="region of interest" description="Disordered" evidence="2">
    <location>
        <begin position="342"/>
        <end position="382"/>
    </location>
</feature>
<dbReference type="EMBL" id="DVNI01000128">
    <property type="protein sequence ID" value="HIU64849.1"/>
    <property type="molecule type" value="Genomic_DNA"/>
</dbReference>
<dbReference type="InterPro" id="IPR004474">
    <property type="entry name" value="LytR_CpsA_psr"/>
</dbReference>
<evidence type="ECO:0000259" key="3">
    <source>
        <dbReference type="Pfam" id="PF03816"/>
    </source>
</evidence>